<feature type="domain" description="Ethylene insensitive 3-like DNA-binding" evidence="6">
    <location>
        <begin position="90"/>
        <end position="197"/>
    </location>
</feature>
<protein>
    <recommendedName>
        <fullName evidence="6">Ethylene insensitive 3-like DNA-binding domain-containing protein</fullName>
    </recommendedName>
</protein>
<feature type="compositionally biased region" description="Low complexity" evidence="5">
    <location>
        <begin position="1"/>
        <end position="14"/>
    </location>
</feature>
<dbReference type="OMA" id="MAQECTP"/>
<dbReference type="eggNOG" id="ENOG502R5A7">
    <property type="taxonomic scope" value="Eukaryota"/>
</dbReference>
<comment type="similarity">
    <text evidence="2">Belongs to the EIN3 family.</text>
</comment>
<dbReference type="Gene3D" id="1.10.3180.10">
    <property type="entry name" value="DNA-binding domain of EIN3-like"/>
    <property type="match status" value="1"/>
</dbReference>
<keyword evidence="4" id="KW-0539">Nucleus</keyword>
<dbReference type="GO" id="GO:0003700">
    <property type="term" value="F:DNA-binding transcription factor activity"/>
    <property type="evidence" value="ECO:0007669"/>
    <property type="project" value="InterPro"/>
</dbReference>
<evidence type="ECO:0000259" key="6">
    <source>
        <dbReference type="Pfam" id="PF04873"/>
    </source>
</evidence>
<comment type="subcellular location">
    <subcellularLocation>
        <location evidence="1">Nucleus</location>
    </subcellularLocation>
</comment>
<organism evidence="7">
    <name type="scientific">Oryza punctata</name>
    <name type="common">Red rice</name>
    <dbReference type="NCBI Taxonomy" id="4537"/>
    <lineage>
        <taxon>Eukaryota</taxon>
        <taxon>Viridiplantae</taxon>
        <taxon>Streptophyta</taxon>
        <taxon>Embryophyta</taxon>
        <taxon>Tracheophyta</taxon>
        <taxon>Spermatophyta</taxon>
        <taxon>Magnoliopsida</taxon>
        <taxon>Liliopsida</taxon>
        <taxon>Poales</taxon>
        <taxon>Poaceae</taxon>
        <taxon>BOP clade</taxon>
        <taxon>Oryzoideae</taxon>
        <taxon>Oryzeae</taxon>
        <taxon>Oryzinae</taxon>
        <taxon>Oryza</taxon>
    </lineage>
</organism>
<feature type="region of interest" description="Disordered" evidence="5">
    <location>
        <begin position="1"/>
        <end position="32"/>
    </location>
</feature>
<reference evidence="7" key="2">
    <citation type="submission" date="2018-05" db="EMBL/GenBank/DDBJ databases">
        <title>OpunRS2 (Oryza punctata Reference Sequence Version 2).</title>
        <authorList>
            <person name="Zhang J."/>
            <person name="Kudrna D."/>
            <person name="Lee S."/>
            <person name="Talag J."/>
            <person name="Welchert J."/>
            <person name="Wing R.A."/>
        </authorList>
    </citation>
    <scope>NUCLEOTIDE SEQUENCE [LARGE SCALE GENOMIC DNA]</scope>
</reference>
<proteinExistence type="inferred from homology"/>
<evidence type="ECO:0000256" key="2">
    <source>
        <dbReference type="ARBA" id="ARBA00009416"/>
    </source>
</evidence>
<evidence type="ECO:0000256" key="4">
    <source>
        <dbReference type="ARBA" id="ARBA00023242"/>
    </source>
</evidence>
<dbReference type="PANTHER" id="PTHR33305">
    <property type="entry name" value="ETHYLENE INSENSITIVE 3-LIKE 2 PROTEIN"/>
    <property type="match status" value="1"/>
</dbReference>
<evidence type="ECO:0000256" key="3">
    <source>
        <dbReference type="ARBA" id="ARBA00022745"/>
    </source>
</evidence>
<name>A0A0E0LIL0_ORYPU</name>
<dbReference type="InterPro" id="IPR023278">
    <property type="entry name" value="Ethylene_insens-like_DNA-bd"/>
</dbReference>
<evidence type="ECO:0000313" key="8">
    <source>
        <dbReference type="Proteomes" id="UP000026962"/>
    </source>
</evidence>
<dbReference type="Pfam" id="PF04873">
    <property type="entry name" value="EIN3_DNA-bd"/>
    <property type="match status" value="1"/>
</dbReference>
<dbReference type="GO" id="GO:0003677">
    <property type="term" value="F:DNA binding"/>
    <property type="evidence" value="ECO:0007669"/>
    <property type="project" value="TreeGrafter"/>
</dbReference>
<dbReference type="EnsemblPlants" id="OPUNC07G07230.1">
    <property type="protein sequence ID" value="OPUNC07G07230.1"/>
    <property type="gene ID" value="OPUNC07G07230"/>
</dbReference>
<evidence type="ECO:0000256" key="5">
    <source>
        <dbReference type="SAM" id="MobiDB-lite"/>
    </source>
</evidence>
<evidence type="ECO:0000313" key="7">
    <source>
        <dbReference type="EnsemblPlants" id="OPUNC07G07230.1"/>
    </source>
</evidence>
<dbReference type="STRING" id="4537.A0A0E0LIL0"/>
<dbReference type="GO" id="GO:0009873">
    <property type="term" value="P:ethylene-activated signaling pathway"/>
    <property type="evidence" value="ECO:0007669"/>
    <property type="project" value="UniProtKB-KW"/>
</dbReference>
<dbReference type="SUPFAM" id="SSF116768">
    <property type="entry name" value="DNA-binding domain of EIN3-like"/>
    <property type="match status" value="1"/>
</dbReference>
<feature type="compositionally biased region" description="Basic and acidic residues" evidence="5">
    <location>
        <begin position="315"/>
        <end position="328"/>
    </location>
</feature>
<dbReference type="GO" id="GO:0005634">
    <property type="term" value="C:nucleus"/>
    <property type="evidence" value="ECO:0007669"/>
    <property type="project" value="UniProtKB-SubCell"/>
</dbReference>
<evidence type="ECO:0000256" key="1">
    <source>
        <dbReference type="ARBA" id="ARBA00004123"/>
    </source>
</evidence>
<feature type="region of interest" description="Disordered" evidence="5">
    <location>
        <begin position="229"/>
        <end position="254"/>
    </location>
</feature>
<dbReference type="Proteomes" id="UP000026962">
    <property type="component" value="Chromosome 7"/>
</dbReference>
<dbReference type="InterPro" id="IPR006957">
    <property type="entry name" value="EIN3"/>
</dbReference>
<reference evidence="7" key="1">
    <citation type="submission" date="2015-04" db="UniProtKB">
        <authorList>
            <consortium name="EnsemblPlants"/>
        </authorList>
    </citation>
    <scope>IDENTIFICATION</scope>
</reference>
<dbReference type="InterPro" id="IPR047091">
    <property type="entry name" value="EIN3-like_DNA-bd"/>
</dbReference>
<keyword evidence="3" id="KW-0936">Ethylene signaling pathway</keyword>
<dbReference type="AlphaFoldDB" id="A0A0E0LIL0"/>
<dbReference type="Gramene" id="OPUNC07G07230.1">
    <property type="protein sequence ID" value="OPUNC07G07230.1"/>
    <property type="gene ID" value="OPUNC07G07230"/>
</dbReference>
<keyword evidence="8" id="KW-1185">Reference proteome</keyword>
<dbReference type="HOGENOM" id="CLU_904246_0_0_1"/>
<feature type="region of interest" description="Disordered" evidence="5">
    <location>
        <begin position="115"/>
        <end position="136"/>
    </location>
</feature>
<sequence length="377" mass="40018">MASNSNSKRSSSSSIDQQHAKRRRRAPGDELSQTLGVASNAVVGVNGVAPLMLSPVTMQVQLLCYVAMPMAVAAASSSPAAGGGVVPLAVALCRLYNGTLERMVREMAQECTPPLVTRDRKNGATPPPPPWWPTAKEPWWGTEVAAHLRGRPMATPVPFASPRRLVKAEKVAVLVAVVKHVAPDFGRLAAAAGRSRLTELESSIWESALRGERERYVVMMPSFILLPPPPPQHVHSAESAAAHADPEPESADQSVVDFSVSGEDAAARGSGSEDTATTGPELEQLVGNVNGATAAAHAVEEEGQKPEDTPGPPLLEEHGGEDHDHHLYLHGDFSGEVSGAAAADVAPPEDVDWFDYDEVLRGLDELEIPSFFGGYYV</sequence>
<accession>A0A0E0LIL0</accession>
<feature type="region of interest" description="Disordered" evidence="5">
    <location>
        <begin position="296"/>
        <end position="328"/>
    </location>
</feature>
<feature type="compositionally biased region" description="Basic and acidic residues" evidence="5">
    <location>
        <begin position="298"/>
        <end position="308"/>
    </location>
</feature>
<dbReference type="PANTHER" id="PTHR33305:SF55">
    <property type="entry name" value="OS07G0272500 PROTEIN"/>
    <property type="match status" value="1"/>
</dbReference>